<dbReference type="InterPro" id="IPR011606">
    <property type="entry name" value="Brnchd-chn_aa_trnsp_permease"/>
</dbReference>
<feature type="transmembrane region" description="Helical" evidence="8">
    <location>
        <begin position="129"/>
        <end position="155"/>
    </location>
</feature>
<accession>A0A6J6X3J4</accession>
<dbReference type="EMBL" id="CAEZZV010000249">
    <property type="protein sequence ID" value="CAB4790575.1"/>
    <property type="molecule type" value="Genomic_DNA"/>
</dbReference>
<name>A0A6J6X3J4_9ZZZZ</name>
<evidence type="ECO:0000256" key="1">
    <source>
        <dbReference type="ARBA" id="ARBA00004651"/>
    </source>
</evidence>
<feature type="transmembrane region" description="Helical" evidence="8">
    <location>
        <begin position="12"/>
        <end position="39"/>
    </location>
</feature>
<organism evidence="9">
    <name type="scientific">freshwater metagenome</name>
    <dbReference type="NCBI Taxonomy" id="449393"/>
    <lineage>
        <taxon>unclassified sequences</taxon>
        <taxon>metagenomes</taxon>
        <taxon>ecological metagenomes</taxon>
    </lineage>
</organism>
<reference evidence="9" key="1">
    <citation type="submission" date="2020-05" db="EMBL/GenBank/DDBJ databases">
        <authorList>
            <person name="Chiriac C."/>
            <person name="Salcher M."/>
            <person name="Ghai R."/>
            <person name="Kavagutti S V."/>
        </authorList>
    </citation>
    <scope>NUCLEOTIDE SEQUENCE</scope>
</reference>
<proteinExistence type="inferred from homology"/>
<comment type="subcellular location">
    <subcellularLocation>
        <location evidence="1">Cell membrane</location>
        <topology evidence="1">Multi-pass membrane protein</topology>
    </subcellularLocation>
</comment>
<feature type="transmembrane region" description="Helical" evidence="8">
    <location>
        <begin position="59"/>
        <end position="83"/>
    </location>
</feature>
<keyword evidence="4" id="KW-1003">Cell membrane</keyword>
<dbReference type="PANTHER" id="PTHR34979:SF1">
    <property type="entry name" value="INNER MEMBRANE PROTEIN YGAZ"/>
    <property type="match status" value="1"/>
</dbReference>
<evidence type="ECO:0000256" key="8">
    <source>
        <dbReference type="SAM" id="Phobius"/>
    </source>
</evidence>
<dbReference type="PANTHER" id="PTHR34979">
    <property type="entry name" value="INNER MEMBRANE PROTEIN YGAZ"/>
    <property type="match status" value="1"/>
</dbReference>
<feature type="transmembrane region" description="Helical" evidence="8">
    <location>
        <begin position="161"/>
        <end position="179"/>
    </location>
</feature>
<keyword evidence="3" id="KW-0813">Transport</keyword>
<evidence type="ECO:0000256" key="4">
    <source>
        <dbReference type="ARBA" id="ARBA00022475"/>
    </source>
</evidence>
<dbReference type="GO" id="GO:0005886">
    <property type="term" value="C:plasma membrane"/>
    <property type="evidence" value="ECO:0007669"/>
    <property type="project" value="UniProtKB-SubCell"/>
</dbReference>
<evidence type="ECO:0000256" key="6">
    <source>
        <dbReference type="ARBA" id="ARBA00022989"/>
    </source>
</evidence>
<evidence type="ECO:0000313" key="9">
    <source>
        <dbReference type="EMBL" id="CAB4790575.1"/>
    </source>
</evidence>
<keyword evidence="6 8" id="KW-1133">Transmembrane helix</keyword>
<evidence type="ECO:0000256" key="5">
    <source>
        <dbReference type="ARBA" id="ARBA00022692"/>
    </source>
</evidence>
<evidence type="ECO:0000256" key="2">
    <source>
        <dbReference type="ARBA" id="ARBA00010735"/>
    </source>
</evidence>
<dbReference type="Pfam" id="PF03591">
    <property type="entry name" value="AzlC"/>
    <property type="match status" value="1"/>
</dbReference>
<gene>
    <name evidence="9" type="ORF">UFOPK2921_01439</name>
</gene>
<keyword evidence="5 8" id="KW-0812">Transmembrane</keyword>
<feature type="transmembrane region" description="Helical" evidence="8">
    <location>
        <begin position="186"/>
        <end position="219"/>
    </location>
</feature>
<comment type="similarity">
    <text evidence="2">Belongs to the AzlC family.</text>
</comment>
<protein>
    <submittedName>
        <fullName evidence="9">Unannotated protein</fullName>
    </submittedName>
</protein>
<keyword evidence="7 8" id="KW-0472">Membrane</keyword>
<evidence type="ECO:0000256" key="7">
    <source>
        <dbReference type="ARBA" id="ARBA00023136"/>
    </source>
</evidence>
<sequence length="232" mass="23673">MTPWWRDPTLRPAIVACLTLSAAVGVFGVSFGVGSVAAGSTVLQTCALSLLVFTGASQFSAVSVIGAGGSIGSALGGALLLAARNGVYGLAMSRRLDGSLGRKFLAAQLTIDETTAMAVAQPTRRAQQVAFWVTGVALYACWNLGTLIGALAGSAIDPKTFGLDVAFPAGFVAMVWPLFSDQRARLAALIGGVVCLLTVPFTPIGVPILLSVLGVLVGLQRPANAPNSEVTQ</sequence>
<dbReference type="AlphaFoldDB" id="A0A6J6X3J4"/>
<evidence type="ECO:0000256" key="3">
    <source>
        <dbReference type="ARBA" id="ARBA00022448"/>
    </source>
</evidence>
<dbReference type="GO" id="GO:1903785">
    <property type="term" value="P:L-valine transmembrane transport"/>
    <property type="evidence" value="ECO:0007669"/>
    <property type="project" value="TreeGrafter"/>
</dbReference>